<dbReference type="SUPFAM" id="SSF52172">
    <property type="entry name" value="CheY-like"/>
    <property type="match status" value="1"/>
</dbReference>
<name>A0A848FGW8_9BURK</name>
<proteinExistence type="predicted"/>
<dbReference type="PROSITE" id="PS50110">
    <property type="entry name" value="RESPONSE_REGULATORY"/>
    <property type="match status" value="1"/>
</dbReference>
<dbReference type="Proteomes" id="UP000574067">
    <property type="component" value="Unassembled WGS sequence"/>
</dbReference>
<dbReference type="Gene3D" id="1.10.287.130">
    <property type="match status" value="1"/>
</dbReference>
<dbReference type="SMART" id="SM00387">
    <property type="entry name" value="HATPase_c"/>
    <property type="match status" value="1"/>
</dbReference>
<dbReference type="EMBL" id="JABBFW010000038">
    <property type="protein sequence ID" value="NML18708.1"/>
    <property type="molecule type" value="Genomic_DNA"/>
</dbReference>
<evidence type="ECO:0000256" key="3">
    <source>
        <dbReference type="ARBA" id="ARBA00022553"/>
    </source>
</evidence>
<evidence type="ECO:0000256" key="4">
    <source>
        <dbReference type="PROSITE-ProRule" id="PRU00169"/>
    </source>
</evidence>
<dbReference type="InterPro" id="IPR004358">
    <property type="entry name" value="Sig_transdc_His_kin-like_C"/>
</dbReference>
<dbReference type="PROSITE" id="PS50109">
    <property type="entry name" value="HIS_KIN"/>
    <property type="match status" value="1"/>
</dbReference>
<dbReference type="EC" id="2.7.13.3" evidence="2"/>
<dbReference type="PRINTS" id="PR00344">
    <property type="entry name" value="BCTRLSENSOR"/>
</dbReference>
<feature type="region of interest" description="Disordered" evidence="5">
    <location>
        <begin position="375"/>
        <end position="406"/>
    </location>
</feature>
<dbReference type="CDD" id="cd00082">
    <property type="entry name" value="HisKA"/>
    <property type="match status" value="1"/>
</dbReference>
<comment type="caution">
    <text evidence="8">The sequence shown here is derived from an EMBL/GenBank/DDBJ whole genome shotgun (WGS) entry which is preliminary data.</text>
</comment>
<evidence type="ECO:0000313" key="9">
    <source>
        <dbReference type="Proteomes" id="UP000574067"/>
    </source>
</evidence>
<dbReference type="GO" id="GO:0000155">
    <property type="term" value="F:phosphorelay sensor kinase activity"/>
    <property type="evidence" value="ECO:0007669"/>
    <property type="project" value="InterPro"/>
</dbReference>
<evidence type="ECO:0000259" key="6">
    <source>
        <dbReference type="PROSITE" id="PS50109"/>
    </source>
</evidence>
<feature type="domain" description="Response regulatory" evidence="7">
    <location>
        <begin position="18"/>
        <end position="136"/>
    </location>
</feature>
<sequence length="406" mass="44217">MIANEAPDAARADADPVKLLVVDDVPQNLLAMQALLQQPGVQLLTASSGAQALELLLQHEDVALALLDVQMPEMDGFTLAELMRGSSRTRDIPIIFVTASPRDPARLFRGYESGAVDFLHKPLEPHVLLGKVRVFVELHRQRRLLRQRNEELERLLKLNEVMMAVLSHDLRTPLSAIMMSAEVLRHLAANDAALRAALRVKSSGQRMSHMISQLLDFSRIRSGSLALDAQPHDLRSVADAAVAELRQAHAQARIEVLIHGDLRGRFDADRMAQVLSNLVGNALHHGEAGQPVRVVLDGSEAATLRVLVRNAGRLPDEALPRLFEPFKGAHEGRPEGLGLGLYIVQQFVHAHGGRVSGRNTVEGVEFEVVLPRHADQAPSATTSPQPEPVTTNVPNPLSSALDGPPS</sequence>
<accession>A0A848FGW8</accession>
<evidence type="ECO:0000256" key="5">
    <source>
        <dbReference type="SAM" id="MobiDB-lite"/>
    </source>
</evidence>
<organism evidence="8 9">
    <name type="scientific">Azohydromonas caseinilytica</name>
    <dbReference type="NCBI Taxonomy" id="2728836"/>
    <lineage>
        <taxon>Bacteria</taxon>
        <taxon>Pseudomonadati</taxon>
        <taxon>Pseudomonadota</taxon>
        <taxon>Betaproteobacteria</taxon>
        <taxon>Burkholderiales</taxon>
        <taxon>Sphaerotilaceae</taxon>
        <taxon>Azohydromonas</taxon>
    </lineage>
</organism>
<dbReference type="CDD" id="cd00075">
    <property type="entry name" value="HATPase"/>
    <property type="match status" value="1"/>
</dbReference>
<dbReference type="AlphaFoldDB" id="A0A848FGW8"/>
<dbReference type="Gene3D" id="3.30.565.10">
    <property type="entry name" value="Histidine kinase-like ATPase, C-terminal domain"/>
    <property type="match status" value="1"/>
</dbReference>
<evidence type="ECO:0000256" key="2">
    <source>
        <dbReference type="ARBA" id="ARBA00012438"/>
    </source>
</evidence>
<dbReference type="SMART" id="SM00388">
    <property type="entry name" value="HisKA"/>
    <property type="match status" value="1"/>
</dbReference>
<gene>
    <name evidence="8" type="ORF">HHL10_27445</name>
</gene>
<dbReference type="SUPFAM" id="SSF47384">
    <property type="entry name" value="Homodimeric domain of signal transducing histidine kinase"/>
    <property type="match status" value="1"/>
</dbReference>
<dbReference type="Pfam" id="PF02518">
    <property type="entry name" value="HATPase_c"/>
    <property type="match status" value="1"/>
</dbReference>
<dbReference type="InterPro" id="IPR036097">
    <property type="entry name" value="HisK_dim/P_sf"/>
</dbReference>
<dbReference type="InterPro" id="IPR036890">
    <property type="entry name" value="HATPase_C_sf"/>
</dbReference>
<dbReference type="PANTHER" id="PTHR43547:SF2">
    <property type="entry name" value="HYBRID SIGNAL TRANSDUCTION HISTIDINE KINASE C"/>
    <property type="match status" value="1"/>
</dbReference>
<dbReference type="InterPro" id="IPR003594">
    <property type="entry name" value="HATPase_dom"/>
</dbReference>
<dbReference type="SUPFAM" id="SSF55874">
    <property type="entry name" value="ATPase domain of HSP90 chaperone/DNA topoisomerase II/histidine kinase"/>
    <property type="match status" value="1"/>
</dbReference>
<reference evidence="8 9" key="1">
    <citation type="submission" date="2020-04" db="EMBL/GenBank/DDBJ databases">
        <title>Azohydromonas sp. isolated from soil.</title>
        <authorList>
            <person name="Dahal R.H."/>
        </authorList>
    </citation>
    <scope>NUCLEOTIDE SEQUENCE [LARGE SCALE GENOMIC DNA]</scope>
    <source>
        <strain evidence="8 9">G-1-1-14</strain>
    </source>
</reference>
<evidence type="ECO:0000259" key="7">
    <source>
        <dbReference type="PROSITE" id="PS50110"/>
    </source>
</evidence>
<dbReference type="Pfam" id="PF00072">
    <property type="entry name" value="Response_reg"/>
    <property type="match status" value="1"/>
</dbReference>
<dbReference type="InterPro" id="IPR005467">
    <property type="entry name" value="His_kinase_dom"/>
</dbReference>
<dbReference type="InterPro" id="IPR011006">
    <property type="entry name" value="CheY-like_superfamily"/>
</dbReference>
<dbReference type="RefSeq" id="WP_169163602.1">
    <property type="nucleotide sequence ID" value="NZ_JABBFW010000038.1"/>
</dbReference>
<evidence type="ECO:0000313" key="8">
    <source>
        <dbReference type="EMBL" id="NML18708.1"/>
    </source>
</evidence>
<keyword evidence="9" id="KW-1185">Reference proteome</keyword>
<keyword evidence="3 4" id="KW-0597">Phosphoprotein</keyword>
<dbReference type="PANTHER" id="PTHR43547">
    <property type="entry name" value="TWO-COMPONENT HISTIDINE KINASE"/>
    <property type="match status" value="1"/>
</dbReference>
<feature type="modified residue" description="4-aspartylphosphate" evidence="4">
    <location>
        <position position="68"/>
    </location>
</feature>
<dbReference type="InterPro" id="IPR003661">
    <property type="entry name" value="HisK_dim/P_dom"/>
</dbReference>
<keyword evidence="8" id="KW-0418">Kinase</keyword>
<dbReference type="SMART" id="SM00448">
    <property type="entry name" value="REC"/>
    <property type="match status" value="1"/>
</dbReference>
<feature type="compositionally biased region" description="Polar residues" evidence="5">
    <location>
        <begin position="378"/>
        <end position="398"/>
    </location>
</feature>
<dbReference type="InterPro" id="IPR001789">
    <property type="entry name" value="Sig_transdc_resp-reg_receiver"/>
</dbReference>
<evidence type="ECO:0000256" key="1">
    <source>
        <dbReference type="ARBA" id="ARBA00000085"/>
    </source>
</evidence>
<protein>
    <recommendedName>
        <fullName evidence="2">histidine kinase</fullName>
        <ecNumber evidence="2">2.7.13.3</ecNumber>
    </recommendedName>
</protein>
<feature type="domain" description="Histidine kinase" evidence="6">
    <location>
        <begin position="165"/>
        <end position="374"/>
    </location>
</feature>
<dbReference type="Gene3D" id="3.40.50.2300">
    <property type="match status" value="1"/>
</dbReference>
<comment type="catalytic activity">
    <reaction evidence="1">
        <text>ATP + protein L-histidine = ADP + protein N-phospho-L-histidine.</text>
        <dbReference type="EC" id="2.7.13.3"/>
    </reaction>
</comment>
<keyword evidence="8" id="KW-0808">Transferase</keyword>
<dbReference type="Pfam" id="PF00512">
    <property type="entry name" value="HisKA"/>
    <property type="match status" value="1"/>
</dbReference>